<dbReference type="CDD" id="cd05276">
    <property type="entry name" value="p53_inducible_oxidoreductase"/>
    <property type="match status" value="1"/>
</dbReference>
<dbReference type="Gene3D" id="3.90.180.10">
    <property type="entry name" value="Medium-chain alcohol dehydrogenases, catalytic domain"/>
    <property type="match status" value="1"/>
</dbReference>
<dbReference type="NCBIfam" id="TIGR02824">
    <property type="entry name" value="quinone_pig3"/>
    <property type="match status" value="1"/>
</dbReference>
<accession>A0AA91Z6G7</accession>
<evidence type="ECO:0000313" key="7">
    <source>
        <dbReference type="Proteomes" id="UP000344571"/>
    </source>
</evidence>
<dbReference type="SUPFAM" id="SSF50129">
    <property type="entry name" value="GroES-like"/>
    <property type="match status" value="1"/>
</dbReference>
<dbReference type="InterPro" id="IPR020843">
    <property type="entry name" value="ER"/>
</dbReference>
<dbReference type="InterPro" id="IPR013149">
    <property type="entry name" value="ADH-like_C"/>
</dbReference>
<feature type="domain" description="Enoyl reductase (ER)" evidence="3">
    <location>
        <begin position="8"/>
        <end position="313"/>
    </location>
</feature>
<keyword evidence="1" id="KW-0521">NADP</keyword>
<reference evidence="4 6" key="1">
    <citation type="submission" date="2017-09" db="EMBL/GenBank/DDBJ databases">
        <title>Bacterial and phytoplankton interrelationship in Kongsfjorden, an Arctic fjord.</title>
        <authorList>
            <person name="Sinha R."/>
            <person name="Krishnan K."/>
        </authorList>
    </citation>
    <scope>NUCLEOTIDE SEQUENCE [LARGE SCALE GENOMIC DNA]</scope>
    <source>
        <strain evidence="4 6">58</strain>
    </source>
</reference>
<sequence length="316" mass="33445">MRGLQAEGGSLEWREQPAVELQDGQVRVAIKAAGLNRADLLQKAGMYPPPAGVTPVLGLECAGTVLEVKGASRWSPGDRVCGLLAGGGMAEEVVVDGRHLLPVPAELSWAEAAALPEVFATAWLNVFELGAAQPGEKVLIHAGASGVGTAAIQICKALGNPCWVTLSSEDKLQACIALGATGGALRQNGIMALQPEGPFNVVLDPVGGTYAEHHLDLIALDGRWVVIGLMGGREAKLDLGKMLVKRIQLTGSTLRTRSDNYKADLLARMEERLWPLFAKGELKPMVAKTFSFEQAEAAFAELAEDKIVGKVILVKE</sequence>
<dbReference type="SMART" id="SM00829">
    <property type="entry name" value="PKS_ER"/>
    <property type="match status" value="1"/>
</dbReference>
<dbReference type="Gene3D" id="3.40.50.720">
    <property type="entry name" value="NAD(P)-binding Rossmann-like Domain"/>
    <property type="match status" value="1"/>
</dbReference>
<dbReference type="SUPFAM" id="SSF51735">
    <property type="entry name" value="NAD(P)-binding Rossmann-fold domains"/>
    <property type="match status" value="1"/>
</dbReference>
<gene>
    <name evidence="4" type="ORF">CO192_08450</name>
    <name evidence="5" type="ORF">EAO82_07945</name>
</gene>
<keyword evidence="2" id="KW-0560">Oxidoreductase</keyword>
<dbReference type="GO" id="GO:0070402">
    <property type="term" value="F:NADPH binding"/>
    <property type="evidence" value="ECO:0007669"/>
    <property type="project" value="TreeGrafter"/>
</dbReference>
<reference evidence="5 7" key="2">
    <citation type="submission" date="2018-10" db="EMBL/GenBank/DDBJ databases">
        <title>Complete genome sequence of Pseudomonas pelagia strain Kongs-67.</title>
        <authorList>
            <person name="Sinha R.K."/>
            <person name="Krishnan K."/>
        </authorList>
    </citation>
    <scope>NUCLEOTIDE SEQUENCE [LARGE SCALE GENOMIC DNA]</scope>
    <source>
        <strain evidence="5 7">Kongs-67</strain>
    </source>
</reference>
<organism evidence="4 6">
    <name type="scientific">Halopseudomonas pelagia</name>
    <dbReference type="NCBI Taxonomy" id="553151"/>
    <lineage>
        <taxon>Bacteria</taxon>
        <taxon>Pseudomonadati</taxon>
        <taxon>Pseudomonadota</taxon>
        <taxon>Gammaproteobacteria</taxon>
        <taxon>Pseudomonadales</taxon>
        <taxon>Pseudomonadaceae</taxon>
        <taxon>Halopseudomonas</taxon>
    </lineage>
</organism>
<dbReference type="InterPro" id="IPR011032">
    <property type="entry name" value="GroES-like_sf"/>
</dbReference>
<dbReference type="Pfam" id="PF00107">
    <property type="entry name" value="ADH_zinc_N"/>
    <property type="match status" value="1"/>
</dbReference>
<dbReference type="InterPro" id="IPR014189">
    <property type="entry name" value="Quinone_OxRdtase_PIG3"/>
</dbReference>
<keyword evidence="7" id="KW-1185">Reference proteome</keyword>
<evidence type="ECO:0000313" key="6">
    <source>
        <dbReference type="Proteomes" id="UP000243750"/>
    </source>
</evidence>
<dbReference type="Proteomes" id="UP000243750">
    <property type="component" value="Unassembled WGS sequence"/>
</dbReference>
<dbReference type="Proteomes" id="UP000344571">
    <property type="component" value="Chromosome"/>
</dbReference>
<evidence type="ECO:0000313" key="5">
    <source>
        <dbReference type="EMBL" id="QFY56298.1"/>
    </source>
</evidence>
<dbReference type="InterPro" id="IPR036291">
    <property type="entry name" value="NAD(P)-bd_dom_sf"/>
</dbReference>
<evidence type="ECO:0000259" key="3">
    <source>
        <dbReference type="SMART" id="SM00829"/>
    </source>
</evidence>
<proteinExistence type="predicted"/>
<name>A0AA91Z6G7_9GAMM</name>
<dbReference type="PANTHER" id="PTHR48106:SF8">
    <property type="entry name" value="OS02G0805600 PROTEIN"/>
    <property type="match status" value="1"/>
</dbReference>
<evidence type="ECO:0000313" key="4">
    <source>
        <dbReference type="EMBL" id="PCC99841.1"/>
    </source>
</evidence>
<dbReference type="EMBL" id="CP033116">
    <property type="protein sequence ID" value="QFY56298.1"/>
    <property type="molecule type" value="Genomic_DNA"/>
</dbReference>
<dbReference type="PANTHER" id="PTHR48106">
    <property type="entry name" value="QUINONE OXIDOREDUCTASE PIG3-RELATED"/>
    <property type="match status" value="1"/>
</dbReference>
<dbReference type="AlphaFoldDB" id="A0AA91Z6G7"/>
<dbReference type="Pfam" id="PF08240">
    <property type="entry name" value="ADH_N"/>
    <property type="match status" value="1"/>
</dbReference>
<dbReference type="InterPro" id="IPR013154">
    <property type="entry name" value="ADH-like_N"/>
</dbReference>
<protein>
    <submittedName>
        <fullName evidence="4">NAD(P)H-quinone oxidoreductase</fullName>
    </submittedName>
</protein>
<evidence type="ECO:0000256" key="1">
    <source>
        <dbReference type="ARBA" id="ARBA00022857"/>
    </source>
</evidence>
<evidence type="ECO:0000256" key="2">
    <source>
        <dbReference type="ARBA" id="ARBA00023002"/>
    </source>
</evidence>
<dbReference type="RefSeq" id="WP_096346170.1">
    <property type="nucleotide sequence ID" value="NZ_CP033116.1"/>
</dbReference>
<dbReference type="EMBL" id="NWMT01000088">
    <property type="protein sequence ID" value="PCC99841.1"/>
    <property type="molecule type" value="Genomic_DNA"/>
</dbReference>
<dbReference type="GO" id="GO:0016651">
    <property type="term" value="F:oxidoreductase activity, acting on NAD(P)H"/>
    <property type="evidence" value="ECO:0007669"/>
    <property type="project" value="TreeGrafter"/>
</dbReference>